<evidence type="ECO:0000313" key="2">
    <source>
        <dbReference type="Proteomes" id="UP001204439"/>
    </source>
</evidence>
<name>A0ABU4JJP6_9FLAO</name>
<accession>A0ABU4JJP6</accession>
<dbReference type="Proteomes" id="UP001204439">
    <property type="component" value="Unassembled WGS sequence"/>
</dbReference>
<evidence type="ECO:0008006" key="3">
    <source>
        <dbReference type="Google" id="ProtNLM"/>
    </source>
</evidence>
<keyword evidence="2" id="KW-1185">Reference proteome</keyword>
<dbReference type="EMBL" id="JAMXLT020000024">
    <property type="protein sequence ID" value="MDW8549915.1"/>
    <property type="molecule type" value="Genomic_DNA"/>
</dbReference>
<proteinExistence type="predicted"/>
<organism evidence="1 2">
    <name type="scientific">Epilithonimonas ginsengisoli</name>
    <dbReference type="NCBI Taxonomy" id="1245592"/>
    <lineage>
        <taxon>Bacteria</taxon>
        <taxon>Pseudomonadati</taxon>
        <taxon>Bacteroidota</taxon>
        <taxon>Flavobacteriia</taxon>
        <taxon>Flavobacteriales</taxon>
        <taxon>Weeksellaceae</taxon>
        <taxon>Chryseobacterium group</taxon>
        <taxon>Epilithonimonas</taxon>
    </lineage>
</organism>
<evidence type="ECO:0000313" key="1">
    <source>
        <dbReference type="EMBL" id="MDW8549915.1"/>
    </source>
</evidence>
<reference evidence="1 2" key="1">
    <citation type="submission" date="2023-11" db="EMBL/GenBank/DDBJ databases">
        <title>First isolation, identification, and characterization of non-pathogenic Epilithonimonas ginsengisoli isolated from diseased farmed rainbow trout (Oncorhynchus mykiss) in Chile.</title>
        <authorList>
            <person name="Miranda C.D."/>
            <person name="Irgang R."/>
            <person name="Concha C."/>
            <person name="Rojas R."/>
            <person name="Avendano R."/>
        </authorList>
    </citation>
    <scope>NUCLEOTIDE SEQUENCE [LARGE SCALE GENOMIC DNA]</scope>
    <source>
        <strain evidence="1 2">FP99</strain>
    </source>
</reference>
<sequence>MAGGKIIRITGGTSTTECESYTVFCENFYASAGGTSSFTAEGRTNFGEPQEPTTGGKHIVKGYWTDENDNKITEALIGETVKFHIETKDIPNGDKIEMILFDEDIHKSEIDSNESNDQILLYPASSDGKAMTEYEESKYAIVENNKAVKTIILSEYFSWLASQEEDKTVELFFSCSYGEQKNEILPIQFHDYLLVKGLPKVIFVNGQWRLAKYSFGEMVGPTQPKKPYWYEGDKTLDNSKKYFVIFDKFKIRNQELTNEELETKNFVLYYDGSSYAGADQSGKDRFANGRKFAEENFEEITNGLAGNEIYFISHSEGGAYASGMADYLHEKGITIGEHILLSPDEGDEFSINPEIPSYQLTYMFFSSIWNPTGTIINYEKNKIANRGFKKWGKYYAIVDWVTNEFRVKGTKKMGIARLDYLDWGSVHGSTNDKFVFNKINDLKEVTYHEAIGEVDGKGYSGIAQSATTNKTIFYRIDDQYISVNCPPISKIKK</sequence>
<gene>
    <name evidence="1" type="ORF">NG800_013400</name>
</gene>
<dbReference type="RefSeq" id="WP_131797731.1">
    <property type="nucleotide sequence ID" value="NZ_JAMXLT020000024.1"/>
</dbReference>
<protein>
    <recommendedName>
        <fullName evidence="3">Alpha/beta hydrolase</fullName>
    </recommendedName>
</protein>
<comment type="caution">
    <text evidence="1">The sequence shown here is derived from an EMBL/GenBank/DDBJ whole genome shotgun (WGS) entry which is preliminary data.</text>
</comment>